<keyword evidence="3" id="KW-1185">Reference proteome</keyword>
<dbReference type="EC" id="3.1.4.46" evidence="2"/>
<dbReference type="Gene3D" id="3.20.20.190">
    <property type="entry name" value="Phosphatidylinositol (PI) phosphodiesterase"/>
    <property type="match status" value="1"/>
</dbReference>
<feature type="domain" description="GP-PDE" evidence="1">
    <location>
        <begin position="18"/>
        <end position="267"/>
    </location>
</feature>
<dbReference type="GO" id="GO:0006629">
    <property type="term" value="P:lipid metabolic process"/>
    <property type="evidence" value="ECO:0007669"/>
    <property type="project" value="InterPro"/>
</dbReference>
<dbReference type="Pfam" id="PF03009">
    <property type="entry name" value="GDPD"/>
    <property type="match status" value="1"/>
</dbReference>
<dbReference type="InterPro" id="IPR030395">
    <property type="entry name" value="GP_PDE_dom"/>
</dbReference>
<dbReference type="InterPro" id="IPR017946">
    <property type="entry name" value="PLC-like_Pdiesterase_TIM-brl"/>
</dbReference>
<evidence type="ECO:0000259" key="1">
    <source>
        <dbReference type="PROSITE" id="PS51704"/>
    </source>
</evidence>
<evidence type="ECO:0000313" key="3">
    <source>
        <dbReference type="Proteomes" id="UP001162834"/>
    </source>
</evidence>
<gene>
    <name evidence="2" type="primary">glpQ_2</name>
    <name evidence="2" type="ORF">DSM104329_05303</name>
</gene>
<name>A0A9E6Y4A5_9ACTN</name>
<dbReference type="AlphaFoldDB" id="A0A9E6Y4A5"/>
<evidence type="ECO:0000313" key="2">
    <source>
        <dbReference type="EMBL" id="UGS38872.1"/>
    </source>
</evidence>
<dbReference type="Proteomes" id="UP001162834">
    <property type="component" value="Chromosome"/>
</dbReference>
<dbReference type="KEGG" id="sbae:DSM104329_05303"/>
<dbReference type="EMBL" id="CP087164">
    <property type="protein sequence ID" value="UGS38872.1"/>
    <property type="molecule type" value="Genomic_DNA"/>
</dbReference>
<dbReference type="PANTHER" id="PTHR46211">
    <property type="entry name" value="GLYCEROPHOSPHORYL DIESTER PHOSPHODIESTERASE"/>
    <property type="match status" value="1"/>
</dbReference>
<dbReference type="SUPFAM" id="SSF51695">
    <property type="entry name" value="PLC-like phosphodiesterases"/>
    <property type="match status" value="1"/>
</dbReference>
<reference evidence="2" key="1">
    <citation type="journal article" date="2022" name="Int. J. Syst. Evol. Microbiol.">
        <title>Pseudomonas aegrilactucae sp. nov. and Pseudomonas morbosilactucae sp. nov., pathogens causing bacterial rot of lettuce in Japan.</title>
        <authorList>
            <person name="Sawada H."/>
            <person name="Fujikawa T."/>
            <person name="Satou M."/>
        </authorList>
    </citation>
    <scope>NUCLEOTIDE SEQUENCE</scope>
    <source>
        <strain evidence="2">0166_1</strain>
    </source>
</reference>
<proteinExistence type="predicted"/>
<dbReference type="GO" id="GO:0008889">
    <property type="term" value="F:glycerophosphodiester phosphodiesterase activity"/>
    <property type="evidence" value="ECO:0007669"/>
    <property type="project" value="UniProtKB-EC"/>
</dbReference>
<organism evidence="2 3">
    <name type="scientific">Capillimicrobium parvum</name>
    <dbReference type="NCBI Taxonomy" id="2884022"/>
    <lineage>
        <taxon>Bacteria</taxon>
        <taxon>Bacillati</taxon>
        <taxon>Actinomycetota</taxon>
        <taxon>Thermoleophilia</taxon>
        <taxon>Solirubrobacterales</taxon>
        <taxon>Capillimicrobiaceae</taxon>
        <taxon>Capillimicrobium</taxon>
    </lineage>
</organism>
<sequence>MFAATLLAIAAAATPHVPAVQAHRGGSFVDGRATYAEATMPAFRAAAKRGDVLELDIQMTADGVPMVMHDDTLDRTTVCTGPVSARSAADIRAACPTDVLGSPGSALGSKPTSRRASVPTLAEVLALVKRTGARASIELKQLDPSGVSADALAAAIRTAGVPLDRIVVQSFFPPNLQAISRALPGVATATLTLKAGEGTSIATARSSGSRWVSPQWPVSASYVREAHAAGLKVVPFTLDRASEVRAAATAGVDALITDDPVMAARVLKRLR</sequence>
<dbReference type="PROSITE" id="PS51704">
    <property type="entry name" value="GP_PDE"/>
    <property type="match status" value="1"/>
</dbReference>
<accession>A0A9E6Y4A5</accession>
<protein>
    <submittedName>
        <fullName evidence="2">Glycerophosphodiester phosphodiesterase</fullName>
        <ecNumber evidence="2">3.1.4.46</ecNumber>
    </submittedName>
</protein>
<dbReference type="PANTHER" id="PTHR46211:SF14">
    <property type="entry name" value="GLYCEROPHOSPHODIESTER PHOSPHODIESTERASE"/>
    <property type="match status" value="1"/>
</dbReference>
<dbReference type="RefSeq" id="WP_259312884.1">
    <property type="nucleotide sequence ID" value="NZ_CP087164.1"/>
</dbReference>
<keyword evidence="2" id="KW-0378">Hydrolase</keyword>